<protein>
    <submittedName>
        <fullName evidence="1">Heterokaryon incompatibility protein-domain-containing protein</fullName>
    </submittedName>
</protein>
<comment type="caution">
    <text evidence="1">The sequence shown here is derived from an EMBL/GenBank/DDBJ whole genome shotgun (WGS) entry which is preliminary data.</text>
</comment>
<evidence type="ECO:0000313" key="2">
    <source>
        <dbReference type="Proteomes" id="UP001497680"/>
    </source>
</evidence>
<sequence>MRLIDVKQTLKGNAIAFDNQDPEDVKYVTLSHCWGRPDGNNAWIHDDQEYTYQDALASLPSMRKPAGFGKIIRTCELARKAKIKYVWIDTCCLDQANISEVAHGINSMFEWYRKSSFCVVYLADVTWTPSINRNDLRRQLSNSRWFERAWTLQELIAPKEVRFYNRDWNYIDSKTGLADEIYTITHIDYRILRGTSACSMCSIAHRMSWAANRKASKPEDLAYSLLGIFNVHLPMIYGEGLRSAFHRLQQAITMTTSELSIFGWSARNFPNNNISNIFANSPADFASSHDLIGNIPEKHYELTNKGVLITYILRKVRFEERDRRYYRLFLPIGYRTASGGQPDVIGIFLRKIDNEVFMRADAGPPKRYTHDEYQKFSKTPMQKFYIVSSLDDYHSRMSVNEDAIFIPQNKNIEIIKAAPEAAWDHERGMLFSRPFDESATGVLLKISPNGFPGEKVKVVVLFDRKESPPRCQVIKMAEDPEFQAFISFLFGSGERVRWDAIPAYYKRLEKEWPSQAEVDAKDNSFQVTATLSKDQRDNSYHLNIETDVIYITPPPTPLTRAPSPTSPILIDPDELLARLRIQDYDTMRENLQRLYPGLFPNSAPLYNPSSMYALNNLTASVESFIANP</sequence>
<gene>
    <name evidence="1" type="ORF">F4821DRAFT_250677</name>
</gene>
<name>A0ACC0CKA4_9PEZI</name>
<dbReference type="Proteomes" id="UP001497680">
    <property type="component" value="Unassembled WGS sequence"/>
</dbReference>
<dbReference type="EMBL" id="MU394420">
    <property type="protein sequence ID" value="KAI6080838.1"/>
    <property type="molecule type" value="Genomic_DNA"/>
</dbReference>
<keyword evidence="2" id="KW-1185">Reference proteome</keyword>
<proteinExistence type="predicted"/>
<reference evidence="1 2" key="1">
    <citation type="journal article" date="2022" name="New Phytol.">
        <title>Ecological generalism drives hyperdiversity of secondary metabolite gene clusters in xylarialean endophytes.</title>
        <authorList>
            <person name="Franco M.E.E."/>
            <person name="Wisecaver J.H."/>
            <person name="Arnold A.E."/>
            <person name="Ju Y.M."/>
            <person name="Slot J.C."/>
            <person name="Ahrendt S."/>
            <person name="Moore L.P."/>
            <person name="Eastman K.E."/>
            <person name="Scott K."/>
            <person name="Konkel Z."/>
            <person name="Mondo S.J."/>
            <person name="Kuo A."/>
            <person name="Hayes R.D."/>
            <person name="Haridas S."/>
            <person name="Andreopoulos B."/>
            <person name="Riley R."/>
            <person name="LaButti K."/>
            <person name="Pangilinan J."/>
            <person name="Lipzen A."/>
            <person name="Amirebrahimi M."/>
            <person name="Yan J."/>
            <person name="Adam C."/>
            <person name="Keymanesh K."/>
            <person name="Ng V."/>
            <person name="Louie K."/>
            <person name="Northen T."/>
            <person name="Drula E."/>
            <person name="Henrissat B."/>
            <person name="Hsieh H.M."/>
            <person name="Youens-Clark K."/>
            <person name="Lutzoni F."/>
            <person name="Miadlikowska J."/>
            <person name="Eastwood D.C."/>
            <person name="Hamelin R.C."/>
            <person name="Grigoriev I.V."/>
            <person name="U'Ren J.M."/>
        </authorList>
    </citation>
    <scope>NUCLEOTIDE SEQUENCE [LARGE SCALE GENOMIC DNA]</scope>
    <source>
        <strain evidence="1 2">ER1909</strain>
    </source>
</reference>
<evidence type="ECO:0000313" key="1">
    <source>
        <dbReference type="EMBL" id="KAI6080838.1"/>
    </source>
</evidence>
<organism evidence="1 2">
    <name type="scientific">Hypoxylon rubiginosum</name>
    <dbReference type="NCBI Taxonomy" id="110542"/>
    <lineage>
        <taxon>Eukaryota</taxon>
        <taxon>Fungi</taxon>
        <taxon>Dikarya</taxon>
        <taxon>Ascomycota</taxon>
        <taxon>Pezizomycotina</taxon>
        <taxon>Sordariomycetes</taxon>
        <taxon>Xylariomycetidae</taxon>
        <taxon>Xylariales</taxon>
        <taxon>Hypoxylaceae</taxon>
        <taxon>Hypoxylon</taxon>
    </lineage>
</organism>
<accession>A0ACC0CKA4</accession>